<feature type="non-terminal residue" evidence="3">
    <location>
        <position position="1"/>
    </location>
</feature>
<evidence type="ECO:0000256" key="1">
    <source>
        <dbReference type="ARBA" id="ARBA00023277"/>
    </source>
</evidence>
<dbReference type="GO" id="GO:0009254">
    <property type="term" value="P:peptidoglycan turnover"/>
    <property type="evidence" value="ECO:0007669"/>
    <property type="project" value="TreeGrafter"/>
</dbReference>
<dbReference type="InterPro" id="IPR005486">
    <property type="entry name" value="Glucokinase_regulatory_CS"/>
</dbReference>
<accession>A0A382E660</accession>
<dbReference type="GO" id="GO:0016803">
    <property type="term" value="F:ether hydrolase activity"/>
    <property type="evidence" value="ECO:0007669"/>
    <property type="project" value="TreeGrafter"/>
</dbReference>
<dbReference type="PROSITE" id="PS51464">
    <property type="entry name" value="SIS"/>
    <property type="match status" value="1"/>
</dbReference>
<dbReference type="AlphaFoldDB" id="A0A382E660"/>
<evidence type="ECO:0000259" key="2">
    <source>
        <dbReference type="PROSITE" id="PS51464"/>
    </source>
</evidence>
<sequence>VVGGLRDCKDNNILTGLITCNTNTKASSFADVIVETIVGAEVVTGSTRMKSGTAQKLILNMISTTLMIKLGKVRGNKMVDMQLSNSKLVDRGVRFVSDELGISYKEAEKRIDNYKSVRKAIDSYK</sequence>
<protein>
    <recommendedName>
        <fullName evidence="2">SIS domain-containing protein</fullName>
    </recommendedName>
</protein>
<dbReference type="InterPro" id="IPR001347">
    <property type="entry name" value="SIS_dom"/>
</dbReference>
<dbReference type="InterPro" id="IPR040190">
    <property type="entry name" value="MURQ/GCKR"/>
</dbReference>
<dbReference type="PANTHER" id="PTHR10088">
    <property type="entry name" value="GLUCOKINASE REGULATORY PROTEIN"/>
    <property type="match status" value="1"/>
</dbReference>
<dbReference type="GO" id="GO:0097367">
    <property type="term" value="F:carbohydrate derivative binding"/>
    <property type="evidence" value="ECO:0007669"/>
    <property type="project" value="InterPro"/>
</dbReference>
<dbReference type="Gene3D" id="3.40.50.10490">
    <property type="entry name" value="Glucose-6-phosphate isomerase like protein, domain 1"/>
    <property type="match status" value="1"/>
</dbReference>
<dbReference type="GO" id="GO:0046348">
    <property type="term" value="P:amino sugar catabolic process"/>
    <property type="evidence" value="ECO:0007669"/>
    <property type="project" value="TreeGrafter"/>
</dbReference>
<dbReference type="GO" id="GO:0016835">
    <property type="term" value="F:carbon-oxygen lyase activity"/>
    <property type="evidence" value="ECO:0007669"/>
    <property type="project" value="TreeGrafter"/>
</dbReference>
<keyword evidence="1" id="KW-0119">Carbohydrate metabolism</keyword>
<dbReference type="InterPro" id="IPR046348">
    <property type="entry name" value="SIS_dom_sf"/>
</dbReference>
<dbReference type="EMBL" id="UINC01042662">
    <property type="protein sequence ID" value="SVB45604.1"/>
    <property type="molecule type" value="Genomic_DNA"/>
</dbReference>
<dbReference type="PANTHER" id="PTHR10088:SF4">
    <property type="entry name" value="GLUCOKINASE REGULATORY PROTEIN"/>
    <property type="match status" value="1"/>
</dbReference>
<reference evidence="3" key="1">
    <citation type="submission" date="2018-05" db="EMBL/GenBank/DDBJ databases">
        <authorList>
            <person name="Lanie J.A."/>
            <person name="Ng W.-L."/>
            <person name="Kazmierczak K.M."/>
            <person name="Andrzejewski T.M."/>
            <person name="Davidsen T.M."/>
            <person name="Wayne K.J."/>
            <person name="Tettelin H."/>
            <person name="Glass J.I."/>
            <person name="Rusch D."/>
            <person name="Podicherti R."/>
            <person name="Tsui H.-C.T."/>
            <person name="Winkler M.E."/>
        </authorList>
    </citation>
    <scope>NUCLEOTIDE SEQUENCE</scope>
</reference>
<name>A0A382E660_9ZZZZ</name>
<organism evidence="3">
    <name type="scientific">marine metagenome</name>
    <dbReference type="NCBI Taxonomy" id="408172"/>
    <lineage>
        <taxon>unclassified sequences</taxon>
        <taxon>metagenomes</taxon>
        <taxon>ecological metagenomes</taxon>
    </lineage>
</organism>
<dbReference type="PROSITE" id="PS01272">
    <property type="entry name" value="GCKR"/>
    <property type="match status" value="1"/>
</dbReference>
<dbReference type="SUPFAM" id="SSF53697">
    <property type="entry name" value="SIS domain"/>
    <property type="match status" value="1"/>
</dbReference>
<proteinExistence type="predicted"/>
<gene>
    <name evidence="3" type="ORF">METZ01_LOCUS198458</name>
</gene>
<feature type="domain" description="SIS" evidence="2">
    <location>
        <begin position="1"/>
        <end position="72"/>
    </location>
</feature>
<evidence type="ECO:0000313" key="3">
    <source>
        <dbReference type="EMBL" id="SVB45604.1"/>
    </source>
</evidence>